<keyword evidence="5 6" id="KW-0472">Membrane</keyword>
<dbReference type="Pfam" id="PF09335">
    <property type="entry name" value="VTT_dom"/>
    <property type="match status" value="1"/>
</dbReference>
<feature type="domain" description="VTT" evidence="7">
    <location>
        <begin position="33"/>
        <end position="149"/>
    </location>
</feature>
<evidence type="ECO:0000256" key="1">
    <source>
        <dbReference type="ARBA" id="ARBA00004651"/>
    </source>
</evidence>
<accession>A0A1H2QHG2</accession>
<keyword evidence="3 6" id="KW-0812">Transmembrane</keyword>
<evidence type="ECO:0000256" key="5">
    <source>
        <dbReference type="ARBA" id="ARBA00023136"/>
    </source>
</evidence>
<reference evidence="8 9" key="1">
    <citation type="submission" date="2016-10" db="EMBL/GenBank/DDBJ databases">
        <authorList>
            <person name="de Groot N.N."/>
        </authorList>
    </citation>
    <scope>NUCLEOTIDE SEQUENCE [LARGE SCALE GENOMIC DNA]</scope>
    <source>
        <strain evidence="8 9">DSM 45610</strain>
    </source>
</reference>
<proteinExistence type="inferred from homology"/>
<feature type="transmembrane region" description="Helical" evidence="6">
    <location>
        <begin position="160"/>
        <end position="177"/>
    </location>
</feature>
<evidence type="ECO:0000256" key="3">
    <source>
        <dbReference type="ARBA" id="ARBA00022692"/>
    </source>
</evidence>
<sequence length="187" mass="21019">MTQETATWLAQWGLYAIPLSILFNAFLNILGVVPSVLITGANVLLWGPLWGGVISWAGEVMGATGAFFLYRLGWQRFYRKQPINWRWLTALQGWPHRRQFQSLFVARLTPMVPSGAVNLLGALSHIPFSLFLLATLLGKIPSIALEVLISFDILHIEENGIRLILVVISLALATWIWRSVNKEKLAR</sequence>
<dbReference type="RefSeq" id="WP_091734847.1">
    <property type="nucleotide sequence ID" value="NZ_FNNQ01000001.1"/>
</dbReference>
<evidence type="ECO:0000313" key="8">
    <source>
        <dbReference type="EMBL" id="SDW06643.1"/>
    </source>
</evidence>
<comment type="similarity">
    <text evidence="6">Belongs to the TVP38/TMEM64 family.</text>
</comment>
<feature type="transmembrane region" description="Helical" evidence="6">
    <location>
        <begin position="49"/>
        <end position="70"/>
    </location>
</feature>
<evidence type="ECO:0000256" key="6">
    <source>
        <dbReference type="RuleBase" id="RU366058"/>
    </source>
</evidence>
<gene>
    <name evidence="8" type="ORF">SAMN05444487_101225</name>
</gene>
<evidence type="ECO:0000256" key="4">
    <source>
        <dbReference type="ARBA" id="ARBA00022989"/>
    </source>
</evidence>
<dbReference type="AlphaFoldDB" id="A0A1H2QHG2"/>
<dbReference type="InterPro" id="IPR032816">
    <property type="entry name" value="VTT_dom"/>
</dbReference>
<organism evidence="8 9">
    <name type="scientific">Marininema mesophilum</name>
    <dbReference type="NCBI Taxonomy" id="1048340"/>
    <lineage>
        <taxon>Bacteria</taxon>
        <taxon>Bacillati</taxon>
        <taxon>Bacillota</taxon>
        <taxon>Bacilli</taxon>
        <taxon>Bacillales</taxon>
        <taxon>Thermoactinomycetaceae</taxon>
        <taxon>Marininema</taxon>
    </lineage>
</organism>
<comment type="caution">
    <text evidence="6">Lacks conserved residue(s) required for the propagation of feature annotation.</text>
</comment>
<dbReference type="GO" id="GO:0005886">
    <property type="term" value="C:plasma membrane"/>
    <property type="evidence" value="ECO:0007669"/>
    <property type="project" value="UniProtKB-SubCell"/>
</dbReference>
<dbReference type="EMBL" id="FNNQ01000001">
    <property type="protein sequence ID" value="SDW06643.1"/>
    <property type="molecule type" value="Genomic_DNA"/>
</dbReference>
<dbReference type="STRING" id="1048340.SAMN05444487_101225"/>
<evidence type="ECO:0000259" key="7">
    <source>
        <dbReference type="Pfam" id="PF09335"/>
    </source>
</evidence>
<evidence type="ECO:0000313" key="9">
    <source>
        <dbReference type="Proteomes" id="UP000198534"/>
    </source>
</evidence>
<keyword evidence="2 6" id="KW-1003">Cell membrane</keyword>
<dbReference type="PANTHER" id="PTHR12677:SF55">
    <property type="entry name" value="UNDECAPRENYL PHOSPHATE TRANSPORTER SAOUHSC_00901-RELATED"/>
    <property type="match status" value="1"/>
</dbReference>
<evidence type="ECO:0000256" key="2">
    <source>
        <dbReference type="ARBA" id="ARBA00022475"/>
    </source>
</evidence>
<dbReference type="InterPro" id="IPR015414">
    <property type="entry name" value="TMEM64"/>
</dbReference>
<dbReference type="OrthoDB" id="5471155at2"/>
<protein>
    <recommendedName>
        <fullName evidence="6">TVP38/TMEM64 family membrane protein</fullName>
    </recommendedName>
</protein>
<name>A0A1H2QHG2_9BACL</name>
<feature type="transmembrane region" description="Helical" evidence="6">
    <location>
        <begin position="12"/>
        <end position="37"/>
    </location>
</feature>
<feature type="transmembrane region" description="Helical" evidence="6">
    <location>
        <begin position="117"/>
        <end position="140"/>
    </location>
</feature>
<comment type="subcellular location">
    <subcellularLocation>
        <location evidence="1 6">Cell membrane</location>
        <topology evidence="1 6">Multi-pass membrane protein</topology>
    </subcellularLocation>
</comment>
<keyword evidence="4 6" id="KW-1133">Transmembrane helix</keyword>
<dbReference type="Proteomes" id="UP000198534">
    <property type="component" value="Unassembled WGS sequence"/>
</dbReference>
<keyword evidence="9" id="KW-1185">Reference proteome</keyword>
<dbReference type="PANTHER" id="PTHR12677">
    <property type="entry name" value="GOLGI APPARATUS MEMBRANE PROTEIN TVP38-RELATED"/>
    <property type="match status" value="1"/>
</dbReference>